<proteinExistence type="inferred from homology"/>
<reference evidence="20" key="1">
    <citation type="submission" date="2018-02" db="EMBL/GenBank/DDBJ databases">
        <authorList>
            <person name="Cohen D.B."/>
            <person name="Kent A.D."/>
        </authorList>
    </citation>
    <scope>NUCLEOTIDE SEQUENCE</scope>
</reference>
<evidence type="ECO:0000256" key="6">
    <source>
        <dbReference type="ARBA" id="ARBA00022664"/>
    </source>
</evidence>
<comment type="similarity">
    <text evidence="2">Belongs to the Nudix hydrolase family. CPSF5 subfamily.</text>
</comment>
<dbReference type="GO" id="GO:0005849">
    <property type="term" value="C:mRNA cleavage factor complex"/>
    <property type="evidence" value="ECO:0007669"/>
    <property type="project" value="InterPro"/>
</dbReference>
<feature type="region of interest" description="Disordered" evidence="17">
    <location>
        <begin position="966"/>
        <end position="985"/>
    </location>
</feature>
<keyword evidence="11" id="KW-0443">Lipid metabolism</keyword>
<protein>
    <recommendedName>
        <fullName evidence="4">Cleavage and polyadenylation specificity factor subunit 5</fullName>
        <ecNumber evidence="3">2.1.3.15</ecNumber>
    </recommendedName>
</protein>
<name>A0A2N9HMX2_FAGSY</name>
<keyword evidence="16" id="KW-0175">Coiled coil</keyword>
<dbReference type="PANTHER" id="PTHR42853">
    <property type="entry name" value="ACETYL-COENZYME A CARBOXYLASE CARBOXYL TRANSFERASE SUBUNIT ALPHA"/>
    <property type="match status" value="1"/>
</dbReference>
<dbReference type="Pfam" id="PF13869">
    <property type="entry name" value="NUDIX_2"/>
    <property type="match status" value="1"/>
</dbReference>
<dbReference type="NCBIfam" id="NF041504">
    <property type="entry name" value="AccA_sub"/>
    <property type="match status" value="1"/>
</dbReference>
<dbReference type="GO" id="GO:0016743">
    <property type="term" value="F:carboxyl- or carbamoyltransferase activity"/>
    <property type="evidence" value="ECO:0007669"/>
    <property type="project" value="InterPro"/>
</dbReference>
<dbReference type="EMBL" id="OIVN01003702">
    <property type="protein sequence ID" value="SPD13050.1"/>
    <property type="molecule type" value="Genomic_DNA"/>
</dbReference>
<evidence type="ECO:0000256" key="9">
    <source>
        <dbReference type="ARBA" id="ARBA00022840"/>
    </source>
</evidence>
<dbReference type="InterPro" id="IPR015797">
    <property type="entry name" value="NUDIX_hydrolase-like_dom_sf"/>
</dbReference>
<dbReference type="PANTHER" id="PTHR42853:SF1">
    <property type="entry name" value="ACETYL-COA CARBOXYTRANSFERASE"/>
    <property type="match status" value="1"/>
</dbReference>
<evidence type="ECO:0000256" key="12">
    <source>
        <dbReference type="ARBA" id="ARBA00023160"/>
    </source>
</evidence>
<evidence type="ECO:0000256" key="11">
    <source>
        <dbReference type="ARBA" id="ARBA00023098"/>
    </source>
</evidence>
<evidence type="ECO:0000256" key="5">
    <source>
        <dbReference type="ARBA" id="ARBA00022516"/>
    </source>
</evidence>
<dbReference type="InterPro" id="IPR016706">
    <property type="entry name" value="Cleav_polyA_spec_factor_su5"/>
</dbReference>
<dbReference type="FunFam" id="3.90.79.10:FF:000020">
    <property type="entry name" value="Pre-mRNA cleavage factor Im subunit 2"/>
    <property type="match status" value="1"/>
</dbReference>
<dbReference type="GO" id="GO:0009317">
    <property type="term" value="C:acetyl-CoA carboxylase complex"/>
    <property type="evidence" value="ECO:0007669"/>
    <property type="project" value="InterPro"/>
</dbReference>
<evidence type="ECO:0000256" key="10">
    <source>
        <dbReference type="ARBA" id="ARBA00022884"/>
    </source>
</evidence>
<keyword evidence="13" id="KW-0539">Nucleus</keyword>
<dbReference type="HAMAP" id="MF_00823">
    <property type="entry name" value="AcetylCoA_CT_alpha"/>
    <property type="match status" value="1"/>
</dbReference>
<evidence type="ECO:0000256" key="15">
    <source>
        <dbReference type="ARBA" id="ARBA00054854"/>
    </source>
</evidence>
<evidence type="ECO:0000256" key="17">
    <source>
        <dbReference type="SAM" id="MobiDB-lite"/>
    </source>
</evidence>
<dbReference type="UniPathway" id="UPA00655">
    <property type="reaction ID" value="UER00711"/>
</dbReference>
<dbReference type="InterPro" id="IPR029045">
    <property type="entry name" value="ClpP/crotonase-like_dom_sf"/>
</dbReference>
<dbReference type="CDD" id="cd18871">
    <property type="entry name" value="NUDIX_Cfim25_Nudt21"/>
    <property type="match status" value="1"/>
</dbReference>
<keyword evidence="7" id="KW-0547">Nucleotide-binding</keyword>
<organism evidence="20">
    <name type="scientific">Fagus sylvatica</name>
    <name type="common">Beechnut</name>
    <dbReference type="NCBI Taxonomy" id="28930"/>
    <lineage>
        <taxon>Eukaryota</taxon>
        <taxon>Viridiplantae</taxon>
        <taxon>Streptophyta</taxon>
        <taxon>Embryophyta</taxon>
        <taxon>Tracheophyta</taxon>
        <taxon>Spermatophyta</taxon>
        <taxon>Magnoliopsida</taxon>
        <taxon>eudicotyledons</taxon>
        <taxon>Gunneridae</taxon>
        <taxon>Pentapetalae</taxon>
        <taxon>rosids</taxon>
        <taxon>fabids</taxon>
        <taxon>Fagales</taxon>
        <taxon>Fagaceae</taxon>
        <taxon>Fagus</taxon>
    </lineage>
</organism>
<evidence type="ECO:0000256" key="14">
    <source>
        <dbReference type="ARBA" id="ARBA00049152"/>
    </source>
</evidence>
<keyword evidence="5" id="KW-0444">Lipid biosynthesis</keyword>
<evidence type="ECO:0000259" key="18">
    <source>
        <dbReference type="PROSITE" id="PS50989"/>
    </source>
</evidence>
<dbReference type="Pfam" id="PF03255">
    <property type="entry name" value="ACCA"/>
    <property type="match status" value="1"/>
</dbReference>
<comment type="catalytic activity">
    <reaction evidence="14">
        <text>N(6)-carboxybiotinyl-L-lysyl-[protein] + acetyl-CoA = N(6)-biotinyl-L-lysyl-[protein] + malonyl-CoA</text>
        <dbReference type="Rhea" id="RHEA:54728"/>
        <dbReference type="Rhea" id="RHEA-COMP:10505"/>
        <dbReference type="Rhea" id="RHEA-COMP:10506"/>
        <dbReference type="ChEBI" id="CHEBI:57288"/>
        <dbReference type="ChEBI" id="CHEBI:57384"/>
        <dbReference type="ChEBI" id="CHEBI:83144"/>
        <dbReference type="ChEBI" id="CHEBI:83145"/>
        <dbReference type="EC" id="2.1.3.15"/>
    </reaction>
</comment>
<dbReference type="GO" id="GO:0006633">
    <property type="term" value="P:fatty acid biosynthetic process"/>
    <property type="evidence" value="ECO:0007669"/>
    <property type="project" value="UniProtKB-KW"/>
</dbReference>
<keyword evidence="9" id="KW-0067">ATP-binding</keyword>
<evidence type="ECO:0000259" key="19">
    <source>
        <dbReference type="PROSITE" id="PS51462"/>
    </source>
</evidence>
<comment type="subcellular location">
    <subcellularLocation>
        <location evidence="1">Nucleus</location>
    </subcellularLocation>
</comment>
<dbReference type="NCBIfam" id="TIGR00513">
    <property type="entry name" value="accA"/>
    <property type="match status" value="1"/>
</dbReference>
<dbReference type="GO" id="GO:0031124">
    <property type="term" value="P:mRNA 3'-end processing"/>
    <property type="evidence" value="ECO:0007669"/>
    <property type="project" value="InterPro"/>
</dbReference>
<evidence type="ECO:0000256" key="3">
    <source>
        <dbReference type="ARBA" id="ARBA00011883"/>
    </source>
</evidence>
<keyword evidence="12" id="KW-0275">Fatty acid biosynthesis</keyword>
<comment type="function">
    <text evidence="15">Component of the cleavage factor Im (CFIm) complex that plays a key role in pre-mRNA 3'-processing. Involved in association with CPSF6 or CPSF7 in pre-MRNA 3'-end poly(A) site cleavage and poly(A) addition. NUDT21/CPSF5 binds to cleavage and polyadenylation RNA substrates. The homodimer mediates simultaneous sequence-specific recognition of two 5'-UGUA-3' elements within the pre-mRNA. Binds to, but does not hydrolyze mono- and di-adenosine nucleotides. May have a role in mRNA export.</text>
</comment>
<dbReference type="AlphaFoldDB" id="A0A2N9HMX2"/>
<evidence type="ECO:0000256" key="13">
    <source>
        <dbReference type="ARBA" id="ARBA00023242"/>
    </source>
</evidence>
<dbReference type="Gene3D" id="3.90.226.10">
    <property type="entry name" value="2-enoyl-CoA Hydratase, Chain A, domain 1"/>
    <property type="match status" value="1"/>
</dbReference>
<evidence type="ECO:0000256" key="4">
    <source>
        <dbReference type="ARBA" id="ARBA00016266"/>
    </source>
</evidence>
<feature type="domain" description="CoA carboxyltransferase C-terminal" evidence="18">
    <location>
        <begin position="382"/>
        <end position="651"/>
    </location>
</feature>
<dbReference type="PROSITE" id="PS51462">
    <property type="entry name" value="NUDIX"/>
    <property type="match status" value="1"/>
</dbReference>
<dbReference type="NCBIfam" id="NF004344">
    <property type="entry name" value="PRK05724.1"/>
    <property type="match status" value="1"/>
</dbReference>
<dbReference type="Gene3D" id="3.90.79.10">
    <property type="entry name" value="Nucleoside Triphosphate Pyrophosphohydrolase"/>
    <property type="match status" value="1"/>
</dbReference>
<feature type="coiled-coil region" evidence="16">
    <location>
        <begin position="801"/>
        <end position="875"/>
    </location>
</feature>
<keyword evidence="8" id="KW-0276">Fatty acid metabolism</keyword>
<evidence type="ECO:0000256" key="16">
    <source>
        <dbReference type="SAM" id="Coils"/>
    </source>
</evidence>
<evidence type="ECO:0000256" key="8">
    <source>
        <dbReference type="ARBA" id="ARBA00022832"/>
    </source>
</evidence>
<evidence type="ECO:0000256" key="7">
    <source>
        <dbReference type="ARBA" id="ARBA00022741"/>
    </source>
</evidence>
<dbReference type="InterPro" id="IPR001095">
    <property type="entry name" value="Acetyl_CoA_COase_a_su"/>
</dbReference>
<dbReference type="GO" id="GO:2001295">
    <property type="term" value="P:malonyl-CoA biosynthetic process"/>
    <property type="evidence" value="ECO:0007669"/>
    <property type="project" value="UniProtKB-UniPathway"/>
</dbReference>
<gene>
    <name evidence="20" type="ORF">FSB_LOCUS40932</name>
</gene>
<dbReference type="GO" id="GO:0005524">
    <property type="term" value="F:ATP binding"/>
    <property type="evidence" value="ECO:0007669"/>
    <property type="project" value="UniProtKB-KW"/>
</dbReference>
<feature type="domain" description="Nudix hydrolase" evidence="19">
    <location>
        <begin position="46"/>
        <end position="171"/>
    </location>
</feature>
<dbReference type="GO" id="GO:0003989">
    <property type="term" value="F:acetyl-CoA carboxylase activity"/>
    <property type="evidence" value="ECO:0007669"/>
    <property type="project" value="InterPro"/>
</dbReference>
<accession>A0A2N9HMX2</accession>
<dbReference type="SUPFAM" id="SSF55811">
    <property type="entry name" value="Nudix"/>
    <property type="match status" value="1"/>
</dbReference>
<dbReference type="GO" id="GO:0003729">
    <property type="term" value="F:mRNA binding"/>
    <property type="evidence" value="ECO:0007669"/>
    <property type="project" value="InterPro"/>
</dbReference>
<dbReference type="InterPro" id="IPR011763">
    <property type="entry name" value="COA_CT_C"/>
</dbReference>
<dbReference type="InterPro" id="IPR000086">
    <property type="entry name" value="NUDIX_hydrolase_dom"/>
</dbReference>
<keyword evidence="10" id="KW-0694">RNA-binding</keyword>
<dbReference type="PRINTS" id="PR01069">
    <property type="entry name" value="ACCCTRFRASEA"/>
</dbReference>
<dbReference type="EC" id="2.1.3.15" evidence="3"/>
<dbReference type="SUPFAM" id="SSF52096">
    <property type="entry name" value="ClpP/crotonase"/>
    <property type="match status" value="1"/>
</dbReference>
<evidence type="ECO:0000256" key="1">
    <source>
        <dbReference type="ARBA" id="ARBA00004123"/>
    </source>
</evidence>
<sequence length="985" mass="109867">MLTSTVVNTYPLSSYTFGTKEPKIEKDSSVADRLARMKLNYFKEGMRTSVEAILLVQEHKHPHILLLQIGNTFCKLPGGRLKPGENEIEGLKRKLTSKLGANQPSLQPDWQIGECVAIWWRPNFETVMYPYCPPHITKPKEVKKLFIVHLSEREYFAVPKNLKLLAVPLFELYDNVQIVVWASGLVMMIIDSDSPEKNLGGSYKSQADKYGDNMNAAQVNHQCINFAYLQRDFNVEMATLSIVTGKCGGGSEGKDQGFESRSHLDFGKDFFGSNLFRTSCRGANRNWLKGFEGSRIRSRNGFRITAKVKKGKKHDYPWPDDIDPNIPGGPLTYLSHFKPLSEKPKPVTLPFEKPLVDLEQKIIEVHKMADETGLDFSDQIGALERKYEQALRDLYRHLTPIQRLTIARHPNRPTVLDYILNITEKWVELHGDRAGYDDPAIVTGIGSIDGKSYMFIGQQKGRNTKENITRNFAMPTPHGYRKALRMMKYADHHGFPIVTLVDTPGAFADLKSEELGQGEAIAHNLRTMFGLKVPIVTVVTGEGGSGGALAIACANKLFMLENSAFYVASLSGSNVSRVFVSLTSPEAAAAILWKSSQAAPKAAERLKITAQEHYKLKIADGVIPEPLGGAHTDPVWTSQQIKLAITQAMKELANMDKKELLNHHRLKFRSIGGFQEGIAVDPERKRKMKPSDNTVPKIADMESELENLKKILEAGPSDPTTIEVIEKLKQDVNQEIGRAFTSMGLQEKLESIKSELSKAPNPPDQPPNGNLKEDVDEIMQEFKHKLSRPGAYLGLKYKLGKLQLASRLIEIKEKSEKLKAEINQKIPAEVKAKMELLKNAKENLSNGDSMNKDLVEEVERAKKELAEVLKSANLEIVGVTKRKVASPSPDLAKKIVDVNKEIGQEIERVINEAGLRGKIKELKAETAKGSSSKDIEKVQAEIKEEILAAMDVTALKEKVDKLRVEVSSSIERDTEDKVGAENGRL</sequence>
<dbReference type="PROSITE" id="PS50989">
    <property type="entry name" value="COA_CT_CTER"/>
    <property type="match status" value="1"/>
</dbReference>
<evidence type="ECO:0000313" key="20">
    <source>
        <dbReference type="EMBL" id="SPD13050.1"/>
    </source>
</evidence>
<keyword evidence="6" id="KW-0507">mRNA processing</keyword>
<evidence type="ECO:0000256" key="2">
    <source>
        <dbReference type="ARBA" id="ARBA00009710"/>
    </source>
</evidence>